<sequence>MQTCSSFLPNTLKNSNRSNVEIVQPLKKSISTEEKRNKRTKNEKRHSTSEDEEELIVAKPDEDPSLHISREKEPKHADNAIEEKLVDLARQIAQYQKEQKEQQLTIQQYMKELELLKSHQDKCSSEETQKNLAKQQIDLLEQLEKMTPISTVRHKDDHNRDQSHVDQLKAEKKYDYPLVPRQKVLALCSYNGWYEEGTSLCTKYWKI</sequence>
<reference evidence="3" key="1">
    <citation type="submission" date="2022-03" db="EMBL/GenBank/DDBJ databases">
        <authorList>
            <person name="Alioto T."/>
            <person name="Alioto T."/>
            <person name="Gomez Garrido J."/>
        </authorList>
    </citation>
    <scope>NUCLEOTIDE SEQUENCE</scope>
</reference>
<dbReference type="EMBL" id="OW240912">
    <property type="protein sequence ID" value="CAH2223369.1"/>
    <property type="molecule type" value="Genomic_DNA"/>
</dbReference>
<feature type="compositionally biased region" description="Basic and acidic residues" evidence="2">
    <location>
        <begin position="59"/>
        <end position="75"/>
    </location>
</feature>
<evidence type="ECO:0000313" key="3">
    <source>
        <dbReference type="EMBL" id="CAH2223369.1"/>
    </source>
</evidence>
<feature type="coiled-coil region" evidence="1">
    <location>
        <begin position="78"/>
        <end position="143"/>
    </location>
</feature>
<protein>
    <submittedName>
        <fullName evidence="3">Uncharacterized protein</fullName>
    </submittedName>
</protein>
<dbReference type="AlphaFoldDB" id="A0AAD1R4V6"/>
<evidence type="ECO:0000313" key="4">
    <source>
        <dbReference type="Proteomes" id="UP001295444"/>
    </source>
</evidence>
<accession>A0AAD1R4V6</accession>
<dbReference type="Proteomes" id="UP001295444">
    <property type="component" value="Chromosome 01"/>
</dbReference>
<feature type="region of interest" description="Disordered" evidence="2">
    <location>
        <begin position="1"/>
        <end position="75"/>
    </location>
</feature>
<name>A0AAD1R4V6_PELCU</name>
<evidence type="ECO:0000256" key="2">
    <source>
        <dbReference type="SAM" id="MobiDB-lite"/>
    </source>
</evidence>
<gene>
    <name evidence="3" type="ORF">PECUL_23A033230</name>
</gene>
<keyword evidence="1" id="KW-0175">Coiled coil</keyword>
<evidence type="ECO:0000256" key="1">
    <source>
        <dbReference type="SAM" id="Coils"/>
    </source>
</evidence>
<keyword evidence="4" id="KW-1185">Reference proteome</keyword>
<feature type="compositionally biased region" description="Polar residues" evidence="2">
    <location>
        <begin position="1"/>
        <end position="21"/>
    </location>
</feature>
<organism evidence="3 4">
    <name type="scientific">Pelobates cultripes</name>
    <name type="common">Western spadefoot toad</name>
    <dbReference type="NCBI Taxonomy" id="61616"/>
    <lineage>
        <taxon>Eukaryota</taxon>
        <taxon>Metazoa</taxon>
        <taxon>Chordata</taxon>
        <taxon>Craniata</taxon>
        <taxon>Vertebrata</taxon>
        <taxon>Euteleostomi</taxon>
        <taxon>Amphibia</taxon>
        <taxon>Batrachia</taxon>
        <taxon>Anura</taxon>
        <taxon>Pelobatoidea</taxon>
        <taxon>Pelobatidae</taxon>
        <taxon>Pelobates</taxon>
    </lineage>
</organism>
<proteinExistence type="predicted"/>